<evidence type="ECO:0000313" key="3">
    <source>
        <dbReference type="Proteomes" id="UP000319557"/>
    </source>
</evidence>
<protein>
    <recommendedName>
        <fullName evidence="4">Cna protein B-type domain protein</fullName>
    </recommendedName>
</protein>
<organism evidence="2 3">
    <name type="scientific">Rosistilla ulvae</name>
    <dbReference type="NCBI Taxonomy" id="1930277"/>
    <lineage>
        <taxon>Bacteria</taxon>
        <taxon>Pseudomonadati</taxon>
        <taxon>Planctomycetota</taxon>
        <taxon>Planctomycetia</taxon>
        <taxon>Pirellulales</taxon>
        <taxon>Pirellulaceae</taxon>
        <taxon>Rosistilla</taxon>
    </lineage>
</organism>
<dbReference type="EMBL" id="CP036261">
    <property type="protein sequence ID" value="QDS89494.1"/>
    <property type="molecule type" value="Genomic_DNA"/>
</dbReference>
<evidence type="ECO:0000313" key="2">
    <source>
        <dbReference type="EMBL" id="QDS89494.1"/>
    </source>
</evidence>
<gene>
    <name evidence="2" type="ORF">EC9_36940</name>
</gene>
<keyword evidence="1" id="KW-0732">Signal</keyword>
<keyword evidence="3" id="KW-1185">Reference proteome</keyword>
<dbReference type="KEGG" id="ruv:EC9_36940"/>
<dbReference type="AlphaFoldDB" id="A0A517M3R1"/>
<proteinExistence type="predicted"/>
<feature type="chain" id="PRO_5022028645" description="Cna protein B-type domain protein" evidence="1">
    <location>
        <begin position="21"/>
        <end position="370"/>
    </location>
</feature>
<reference evidence="2 3" key="1">
    <citation type="submission" date="2019-02" db="EMBL/GenBank/DDBJ databases">
        <title>Deep-cultivation of Planctomycetes and their phenomic and genomic characterization uncovers novel biology.</title>
        <authorList>
            <person name="Wiegand S."/>
            <person name="Jogler M."/>
            <person name="Boedeker C."/>
            <person name="Pinto D."/>
            <person name="Vollmers J."/>
            <person name="Rivas-Marin E."/>
            <person name="Kohn T."/>
            <person name="Peeters S.H."/>
            <person name="Heuer A."/>
            <person name="Rast P."/>
            <person name="Oberbeckmann S."/>
            <person name="Bunk B."/>
            <person name="Jeske O."/>
            <person name="Meyerdierks A."/>
            <person name="Storesund J.E."/>
            <person name="Kallscheuer N."/>
            <person name="Luecker S."/>
            <person name="Lage O.M."/>
            <person name="Pohl T."/>
            <person name="Merkel B.J."/>
            <person name="Hornburger P."/>
            <person name="Mueller R.-W."/>
            <person name="Bruemmer F."/>
            <person name="Labrenz M."/>
            <person name="Spormann A.M."/>
            <person name="Op den Camp H."/>
            <person name="Overmann J."/>
            <person name="Amann R."/>
            <person name="Jetten M.S.M."/>
            <person name="Mascher T."/>
            <person name="Medema M.H."/>
            <person name="Devos D.P."/>
            <person name="Kaster A.-K."/>
            <person name="Ovreas L."/>
            <person name="Rohde M."/>
            <person name="Galperin M.Y."/>
            <person name="Jogler C."/>
        </authorList>
    </citation>
    <scope>NUCLEOTIDE SEQUENCE [LARGE SCALE GENOMIC DNA]</scope>
    <source>
        <strain evidence="2 3">EC9</strain>
    </source>
</reference>
<evidence type="ECO:0008006" key="4">
    <source>
        <dbReference type="Google" id="ProtNLM"/>
    </source>
</evidence>
<evidence type="ECO:0000256" key="1">
    <source>
        <dbReference type="SAM" id="SignalP"/>
    </source>
</evidence>
<dbReference type="OrthoDB" id="265325at2"/>
<feature type="signal peptide" evidence="1">
    <location>
        <begin position="1"/>
        <end position="20"/>
    </location>
</feature>
<sequence precursor="true">MLRSLVSLSLLMCGVLQLSADDVKTALHVRTASSQASAVVEAPLPAGLIANVDSNGEMQVQLVDLAAAGRRAAVNLSVSVVGIDGTVRQAIANDGGIATLQVPGEGWYSLVVADANQQKHGVLFVYANVAEAKSAPLVFPIASVSEGEVLRNIRGYLGNPEGPYAPLAGLDAYQISSGSFYQVQLAANGSLSGQVIAPLREDRQGLGSLDSINVTILQGGTAIKRSTANAAGQFTVAGLQPGVYGVIAAGQLGYTAFSFEAVAAPTVSAVQPVSMRTNAAVVGSQLVCCLVPASMLNQTIDAVRNAYESTGGVANAAAGNGATPAGGSSGMGGGGGGGGAGGLGALAGLAAAAAVLASDDDDGVASPAAP</sequence>
<dbReference type="Proteomes" id="UP000319557">
    <property type="component" value="Chromosome"/>
</dbReference>
<name>A0A517M3R1_9BACT</name>
<dbReference type="RefSeq" id="WP_145347242.1">
    <property type="nucleotide sequence ID" value="NZ_CP036261.1"/>
</dbReference>
<accession>A0A517M3R1</accession>